<organism evidence="8 9">
    <name type="scientific">Candidatus Protofrankia datiscae</name>
    <dbReference type="NCBI Taxonomy" id="2716812"/>
    <lineage>
        <taxon>Bacteria</taxon>
        <taxon>Bacillati</taxon>
        <taxon>Actinomycetota</taxon>
        <taxon>Actinomycetes</taxon>
        <taxon>Frankiales</taxon>
        <taxon>Frankiaceae</taxon>
        <taxon>Protofrankia</taxon>
    </lineage>
</organism>
<dbReference type="Gene3D" id="3.50.50.60">
    <property type="entry name" value="FAD/NAD(P)-binding domain"/>
    <property type="match status" value="2"/>
</dbReference>
<evidence type="ECO:0000256" key="5">
    <source>
        <dbReference type="ARBA" id="ARBA00023027"/>
    </source>
</evidence>
<evidence type="ECO:0000256" key="6">
    <source>
        <dbReference type="SAM" id="Phobius"/>
    </source>
</evidence>
<dbReference type="PANTHER" id="PTHR46091">
    <property type="entry name" value="BLR7054 PROTEIN"/>
    <property type="match status" value="1"/>
</dbReference>
<dbReference type="STRING" id="656024.FsymDg_3050"/>
<dbReference type="Proteomes" id="UP000001549">
    <property type="component" value="Chromosome"/>
</dbReference>
<evidence type="ECO:0000256" key="2">
    <source>
        <dbReference type="ARBA" id="ARBA00022729"/>
    </source>
</evidence>
<dbReference type="EMBL" id="CP002801">
    <property type="protein sequence ID" value="AEH10362.1"/>
    <property type="molecule type" value="Genomic_DNA"/>
</dbReference>
<dbReference type="AlphaFoldDB" id="F8AXL1"/>
<feature type="transmembrane region" description="Helical" evidence="6">
    <location>
        <begin position="12"/>
        <end position="33"/>
    </location>
</feature>
<proteinExistence type="predicted"/>
<dbReference type="KEGG" id="fsy:FsymDg_3050"/>
<evidence type="ECO:0000259" key="7">
    <source>
        <dbReference type="Pfam" id="PF01593"/>
    </source>
</evidence>
<dbReference type="InterPro" id="IPR052206">
    <property type="entry name" value="Retinol_saturase"/>
</dbReference>
<dbReference type="eggNOG" id="COG1233">
    <property type="taxonomic scope" value="Bacteria"/>
</dbReference>
<keyword evidence="2" id="KW-0732">Signal</keyword>
<accession>F8AXL1</accession>
<sequence length="514" mass="56014">MSVRQDAERDSYDVVVIGSGLGGLTAAALLAHWGRRVLVVERHDRIGGYAHAFTRRRHRFDSAVHLVAGGPPVTVGNPGIMPVLLDLLGVADRLEFHRLDPFYRVVLPGFQLDVPAGPDFLDAHVARFPAERTGLRRMQRLSTLLTREVQRLPADLPTAELHDSDFPLLHRYRQATVSDVLDEHLRDTRLKTALTALWPYLGVPPSVLAFDVWSLMLTTYLEFGAYYCAGSFQRLVDAFGASVTGNGGEVMVRTTARRILVERGRVTGVVLDNGQRITAKAVVSNADPLQTCEELVGIENVDGGYLTLLRSMRCSLSAAVLYLATDRDLGGEGMAHETFVFDGWEHDATYAGMLTGAVPALTVSVPTLSDPSLSRDGMHLVTAVALLPYDAVASWRHSKPRYERLIMDKLGELIPGIGGRAVLAEGGTPRTMERYTLNLRGAIYGWEHAPDQTTTDRLPHRTPVEGLYLSGHWTQPGGGVLSVISSGVQTAEMLTGASVLERPRPVPFFAAAAG</sequence>
<keyword evidence="6" id="KW-1133">Transmembrane helix</keyword>
<dbReference type="RefSeq" id="WP_013874262.1">
    <property type="nucleotide sequence ID" value="NC_015656.1"/>
</dbReference>
<dbReference type="GO" id="GO:0051786">
    <property type="term" value="F:all-trans-retinol 13,14-reductase activity"/>
    <property type="evidence" value="ECO:0007669"/>
    <property type="project" value="UniProtKB-EC"/>
</dbReference>
<keyword evidence="5" id="KW-0520">NAD</keyword>
<reference evidence="8 9" key="1">
    <citation type="submission" date="2011-05" db="EMBL/GenBank/DDBJ databases">
        <title>Complete sequence of chromosome of Frankia symbiont of Datisca glomerata.</title>
        <authorList>
            <consortium name="US DOE Joint Genome Institute"/>
            <person name="Lucas S."/>
            <person name="Han J."/>
            <person name="Lapidus A."/>
            <person name="Cheng J.-F."/>
            <person name="Goodwin L."/>
            <person name="Pitluck S."/>
            <person name="Peters L."/>
            <person name="Mikhailova N."/>
            <person name="Chertkov O."/>
            <person name="Teshima H."/>
            <person name="Han C."/>
            <person name="Tapia R."/>
            <person name="Land M."/>
            <person name="Hauser L."/>
            <person name="Kyrpides N."/>
            <person name="Ivanova N."/>
            <person name="Pagani I."/>
            <person name="Berry A."/>
            <person name="Pawlowski K."/>
            <person name="Persson T."/>
            <person name="Vanden Heuvel B."/>
            <person name="Benson D."/>
            <person name="Woyke T."/>
        </authorList>
    </citation>
    <scope>NUCLEOTIDE SEQUENCE [LARGE SCALE GENOMIC DNA]</scope>
    <source>
        <strain evidence="9">4085684</strain>
    </source>
</reference>
<keyword evidence="6" id="KW-0812">Transmembrane</keyword>
<dbReference type="SUPFAM" id="SSF51905">
    <property type="entry name" value="FAD/NAD(P)-binding domain"/>
    <property type="match status" value="1"/>
</dbReference>
<evidence type="ECO:0000256" key="3">
    <source>
        <dbReference type="ARBA" id="ARBA00022827"/>
    </source>
</evidence>
<keyword evidence="4" id="KW-0521">NADP</keyword>
<dbReference type="PANTHER" id="PTHR46091:SF3">
    <property type="entry name" value="AMINE OXIDASE DOMAIN-CONTAINING PROTEIN"/>
    <property type="match status" value="1"/>
</dbReference>
<protein>
    <submittedName>
        <fullName evidence="8">All-trans-retinol 13,14-reductase</fullName>
        <ecNumber evidence="8">1.3.99.23</ecNumber>
    </submittedName>
</protein>
<dbReference type="InterPro" id="IPR002937">
    <property type="entry name" value="Amino_oxidase"/>
</dbReference>
<evidence type="ECO:0000313" key="9">
    <source>
        <dbReference type="Proteomes" id="UP000001549"/>
    </source>
</evidence>
<dbReference type="EC" id="1.3.99.23" evidence="8"/>
<keyword evidence="9" id="KW-1185">Reference proteome</keyword>
<evidence type="ECO:0000256" key="4">
    <source>
        <dbReference type="ARBA" id="ARBA00022857"/>
    </source>
</evidence>
<gene>
    <name evidence="8" type="ordered locus">FsymDg_3050</name>
</gene>
<feature type="domain" description="Amine oxidase" evidence="7">
    <location>
        <begin position="21"/>
        <end position="492"/>
    </location>
</feature>
<keyword evidence="8" id="KW-0560">Oxidoreductase</keyword>
<dbReference type="PRINTS" id="PR00411">
    <property type="entry name" value="PNDRDTASEI"/>
</dbReference>
<keyword evidence="3" id="KW-0274">FAD</keyword>
<name>F8AXL1_9ACTN</name>
<dbReference type="InterPro" id="IPR036188">
    <property type="entry name" value="FAD/NAD-bd_sf"/>
</dbReference>
<keyword evidence="1" id="KW-0285">Flavoprotein</keyword>
<evidence type="ECO:0000313" key="8">
    <source>
        <dbReference type="EMBL" id="AEH10362.1"/>
    </source>
</evidence>
<keyword evidence="6" id="KW-0472">Membrane</keyword>
<dbReference type="HOGENOM" id="CLU_019722_4_0_11"/>
<dbReference type="Pfam" id="PF01593">
    <property type="entry name" value="Amino_oxidase"/>
    <property type="match status" value="1"/>
</dbReference>
<evidence type="ECO:0000256" key="1">
    <source>
        <dbReference type="ARBA" id="ARBA00022630"/>
    </source>
</evidence>